<feature type="compositionally biased region" description="Low complexity" evidence="1">
    <location>
        <begin position="137"/>
        <end position="154"/>
    </location>
</feature>
<evidence type="ECO:0000256" key="2">
    <source>
        <dbReference type="SAM" id="Phobius"/>
    </source>
</evidence>
<gene>
    <name evidence="3" type="ORF">V5O48_014233</name>
</gene>
<proteinExistence type="predicted"/>
<feature type="compositionally biased region" description="Polar residues" evidence="1">
    <location>
        <begin position="123"/>
        <end position="136"/>
    </location>
</feature>
<organism evidence="3 4">
    <name type="scientific">Marasmius crinis-equi</name>
    <dbReference type="NCBI Taxonomy" id="585013"/>
    <lineage>
        <taxon>Eukaryota</taxon>
        <taxon>Fungi</taxon>
        <taxon>Dikarya</taxon>
        <taxon>Basidiomycota</taxon>
        <taxon>Agaricomycotina</taxon>
        <taxon>Agaricomycetes</taxon>
        <taxon>Agaricomycetidae</taxon>
        <taxon>Agaricales</taxon>
        <taxon>Marasmiineae</taxon>
        <taxon>Marasmiaceae</taxon>
        <taxon>Marasmius</taxon>
    </lineage>
</organism>
<feature type="region of interest" description="Disordered" evidence="1">
    <location>
        <begin position="104"/>
        <end position="163"/>
    </location>
</feature>
<dbReference type="EMBL" id="JBAHYK010001503">
    <property type="protein sequence ID" value="KAL0567764.1"/>
    <property type="molecule type" value="Genomic_DNA"/>
</dbReference>
<name>A0ABR3EXW0_9AGAR</name>
<feature type="region of interest" description="Disordered" evidence="1">
    <location>
        <begin position="278"/>
        <end position="301"/>
    </location>
</feature>
<comment type="caution">
    <text evidence="3">The sequence shown here is derived from an EMBL/GenBank/DDBJ whole genome shotgun (WGS) entry which is preliminary data.</text>
</comment>
<protein>
    <submittedName>
        <fullName evidence="3">Uncharacterized protein</fullName>
    </submittedName>
</protein>
<evidence type="ECO:0000256" key="1">
    <source>
        <dbReference type="SAM" id="MobiDB-lite"/>
    </source>
</evidence>
<dbReference type="Proteomes" id="UP001465976">
    <property type="component" value="Unassembled WGS sequence"/>
</dbReference>
<keyword evidence="2" id="KW-0812">Transmembrane</keyword>
<keyword evidence="4" id="KW-1185">Reference proteome</keyword>
<keyword evidence="2" id="KW-0472">Membrane</keyword>
<evidence type="ECO:0000313" key="4">
    <source>
        <dbReference type="Proteomes" id="UP001465976"/>
    </source>
</evidence>
<dbReference type="CDD" id="cd12087">
    <property type="entry name" value="TM_EGFR-like"/>
    <property type="match status" value="1"/>
</dbReference>
<sequence>MSDATGPISGGTSDLMMVGDPTSGVTCDTTPLANDFDFTIDGTLTQCENFQFTQYDSAILPLTIFAFIPNGSDSFVIPFSPPQAESFTWKANVTAQTQVAISMIDSQDRSGGTESLRPVAGSSDKSCLLSNDTSGSTTAVGPAPTGVGPAPTGVSPNSDSQNKTSLSTGVIAGIAVGGTLVAILLAGLIWRFMRRRSKVGRAPSLVPAQYRINPFPVFLAPGAGRINASASSLQPDYEGPFVPSSSGSRTPTKPPNLIVHRDIEEAVRPIDLPPHYVDRRTPIPDLAGNIPPPVGGRRKKR</sequence>
<keyword evidence="2" id="KW-1133">Transmembrane helix</keyword>
<feature type="transmembrane region" description="Helical" evidence="2">
    <location>
        <begin position="166"/>
        <end position="190"/>
    </location>
</feature>
<accession>A0ABR3EXW0</accession>
<evidence type="ECO:0000313" key="3">
    <source>
        <dbReference type="EMBL" id="KAL0567764.1"/>
    </source>
</evidence>
<reference evidence="3 4" key="1">
    <citation type="submission" date="2024-02" db="EMBL/GenBank/DDBJ databases">
        <title>A draft genome for the cacao thread blight pathogen Marasmius crinis-equi.</title>
        <authorList>
            <person name="Cohen S.P."/>
            <person name="Baruah I.K."/>
            <person name="Amoako-Attah I."/>
            <person name="Bukari Y."/>
            <person name="Meinhardt L.W."/>
            <person name="Bailey B.A."/>
        </authorList>
    </citation>
    <scope>NUCLEOTIDE SEQUENCE [LARGE SCALE GENOMIC DNA]</scope>
    <source>
        <strain evidence="3 4">GH-76</strain>
    </source>
</reference>